<dbReference type="AlphaFoldDB" id="A0A443JFC2"/>
<organism evidence="2 3">
    <name type="scientific">Paenirhodobacter populi</name>
    <dbReference type="NCBI Taxonomy" id="2306993"/>
    <lineage>
        <taxon>Bacteria</taxon>
        <taxon>Pseudomonadati</taxon>
        <taxon>Pseudomonadota</taxon>
        <taxon>Alphaproteobacteria</taxon>
        <taxon>Rhodobacterales</taxon>
        <taxon>Rhodobacter group</taxon>
        <taxon>Paenirhodobacter</taxon>
    </lineage>
</organism>
<evidence type="ECO:0000313" key="2">
    <source>
        <dbReference type="EMBL" id="RWR19269.1"/>
    </source>
</evidence>
<protein>
    <recommendedName>
        <fullName evidence="4">Sulfotransferase family protein</fullName>
    </recommendedName>
</protein>
<accession>A0A443JFC2</accession>
<dbReference type="InterPro" id="IPR027417">
    <property type="entry name" value="P-loop_NTPase"/>
</dbReference>
<dbReference type="SUPFAM" id="SSF52540">
    <property type="entry name" value="P-loop containing nucleoside triphosphate hydrolases"/>
    <property type="match status" value="1"/>
</dbReference>
<evidence type="ECO:0000313" key="3">
    <source>
        <dbReference type="Proteomes" id="UP000284476"/>
    </source>
</evidence>
<evidence type="ECO:0008006" key="4">
    <source>
        <dbReference type="Google" id="ProtNLM"/>
    </source>
</evidence>
<name>A0A443JFC2_9RHOB</name>
<reference evidence="2 3" key="2">
    <citation type="submission" date="2019-01" db="EMBL/GenBank/DDBJ databases">
        <authorList>
            <person name="Li Y."/>
        </authorList>
    </citation>
    <scope>NUCLEOTIDE SEQUENCE [LARGE SCALE GENOMIC DNA]</scope>
    <source>
        <strain evidence="2 3">SK2B-1</strain>
    </source>
</reference>
<keyword evidence="1" id="KW-0175">Coiled coil</keyword>
<dbReference type="Gene3D" id="3.40.50.300">
    <property type="entry name" value="P-loop containing nucleotide triphosphate hydrolases"/>
    <property type="match status" value="1"/>
</dbReference>
<gene>
    <name evidence="2" type="ORF">D2T30_14275</name>
</gene>
<evidence type="ECO:0000256" key="1">
    <source>
        <dbReference type="SAM" id="Coils"/>
    </source>
</evidence>
<sequence>MEQSTRKVAVLVLGMHRSGTSLLAGVLHSLGCQGPKTPVAANDRNPKGYFESQPIFRLNDEILAAAALKWDDWRPLDPGWQLSPRFNEFRDRAAELIEAEYGRSSLIYLKDPRICRLLPLWRQVLEDNGYRVVCIHTHRSPVEVATSLEQRRNIEVDPSIGMLVWLRYVLEAEANSRDLPRIFTSYSRILGNWTEFSARAEERFGFSWPVISQLREERVADLIDPKLRHHDSDIAATLKNAAAPKLIVDSMRILEEWAADGEKEEDRNVLDHIHGQFDLAASLFSRPLVALDKRKQEARRLEKDLNASKAKLVELETNAESLSDTIAKQQETLVDLTRERDEIREREGILQGELQQCNDALVRIQAEADAKQAEHETEINALSDTIAAQEKSLNDLISERDKSQEQENILQKELQEHNTILMQMQATAEEKRTELEAEIGILSDNLIDRDKGIVNLRRELDAIRKEKEASEKSFSSEIRALSTQLSECQSSDSALSEVRSSHEAKRTALEAEIRVMADNLIVRDKTIMTLRQKLDAKTRDAETLQRKFEAEVNPASTGRDHRKIGDHTPAHGSIEQLTPYRVSGWVLSVQGTDPVLEITVDGKIVGRAVVNPVDGGSKYIFHFRFNEPLIKRLYHVVRVYDRTSGREVPGRGFPILRNCVGRLADAHTRIEGWIDRIDDKAISGWVIDNASIVSPPMPELFVDEIRVTAIPSRYSRLDLTANGYGDARLGFYFDLQALGLNAGQHQVTIRAAGKKLPLVPGQSTQINIGEHLSKRVHVSA</sequence>
<dbReference type="RefSeq" id="WP_128209424.1">
    <property type="nucleotide sequence ID" value="NZ_JBHRSO010000051.1"/>
</dbReference>
<feature type="coiled-coil region" evidence="1">
    <location>
        <begin position="291"/>
        <end position="473"/>
    </location>
</feature>
<comment type="caution">
    <text evidence="2">The sequence shown here is derived from an EMBL/GenBank/DDBJ whole genome shotgun (WGS) entry which is preliminary data.</text>
</comment>
<dbReference type="EMBL" id="SAUZ01000016">
    <property type="protein sequence ID" value="RWR19269.1"/>
    <property type="molecule type" value="Genomic_DNA"/>
</dbReference>
<proteinExistence type="predicted"/>
<reference evidence="2 3" key="1">
    <citation type="submission" date="2019-01" db="EMBL/GenBank/DDBJ databases">
        <title>Sinorhodobacter populi sp. nov. isolated from the symptomatic bark tissue of Populus euramericana canker.</title>
        <authorList>
            <person name="Xu G."/>
        </authorList>
    </citation>
    <scope>NUCLEOTIDE SEQUENCE [LARGE SCALE GENOMIC DNA]</scope>
    <source>
        <strain evidence="2 3">SK2B-1</strain>
    </source>
</reference>
<dbReference type="Proteomes" id="UP000284476">
    <property type="component" value="Unassembled WGS sequence"/>
</dbReference>